<evidence type="ECO:0000256" key="2">
    <source>
        <dbReference type="ARBA" id="ARBA00012323"/>
    </source>
</evidence>
<comment type="similarity">
    <text evidence="1">Belongs to the ROK (NagC/XylR) family.</text>
</comment>
<protein>
    <recommendedName>
        <fullName evidence="3">Glucokinase</fullName>
        <ecNumber evidence="2">2.7.1.2</ecNumber>
    </recommendedName>
    <alternativeName>
        <fullName evidence="8">Glucose kinase</fullName>
    </alternativeName>
</protein>
<evidence type="ECO:0000313" key="9">
    <source>
        <dbReference type="EMBL" id="GAA1251609.1"/>
    </source>
</evidence>
<name>A0ABN1WJC8_9ACTN</name>
<reference evidence="9 10" key="1">
    <citation type="journal article" date="2019" name="Int. J. Syst. Evol. Microbiol.">
        <title>The Global Catalogue of Microorganisms (GCM) 10K type strain sequencing project: providing services to taxonomists for standard genome sequencing and annotation.</title>
        <authorList>
            <consortium name="The Broad Institute Genomics Platform"/>
            <consortium name="The Broad Institute Genome Sequencing Center for Infectious Disease"/>
            <person name="Wu L."/>
            <person name="Ma J."/>
        </authorList>
    </citation>
    <scope>NUCLEOTIDE SEQUENCE [LARGE SCALE GENOMIC DNA]</scope>
    <source>
        <strain evidence="9 10">JCM 13004</strain>
    </source>
</reference>
<evidence type="ECO:0000256" key="6">
    <source>
        <dbReference type="ARBA" id="ARBA00022777"/>
    </source>
</evidence>
<evidence type="ECO:0000313" key="10">
    <source>
        <dbReference type="Proteomes" id="UP001500037"/>
    </source>
</evidence>
<dbReference type="Gene3D" id="3.30.420.40">
    <property type="match status" value="2"/>
</dbReference>
<dbReference type="Pfam" id="PF00480">
    <property type="entry name" value="ROK"/>
    <property type="match status" value="1"/>
</dbReference>
<sequence>MTEDHMALTIGVDVGGTKIAAGVVDETGAILARTRVPTPADPQWAVDAIAQAVRELKEQYGDVAAVGVGAPGFVDRDRSTVIFAPNIDWENEPLRTRIEELTGLGTVVENDANCAAWAEFRFGAAAEHTDMVLITVGTGIGGGIVLDGRLQRGRFGVAGEIGHLNMVPDGLLCGCGGRGCWEQYASGRALRRYGREGAAADPVAGKRMLELNDGVAETIRGIHITEAAEDGDPLALECYDEVADWLGRGMADLAALFDPGVFVLGGGVSDSGRLLLDPVAKAFDRYLTGGVHRPRAEVVLASMGSAAGIVGAGDLARTL</sequence>
<comment type="caution">
    <text evidence="9">The sequence shown here is derived from an EMBL/GenBank/DDBJ whole genome shotgun (WGS) entry which is preliminary data.</text>
</comment>
<dbReference type="SUPFAM" id="SSF53067">
    <property type="entry name" value="Actin-like ATPase domain"/>
    <property type="match status" value="1"/>
</dbReference>
<dbReference type="InterPro" id="IPR049874">
    <property type="entry name" value="ROK_cs"/>
</dbReference>
<proteinExistence type="inferred from homology"/>
<keyword evidence="5" id="KW-0547">Nucleotide-binding</keyword>
<gene>
    <name evidence="9" type="ORF">GCM10009665_47860</name>
</gene>
<dbReference type="InterPro" id="IPR043129">
    <property type="entry name" value="ATPase_NBD"/>
</dbReference>
<dbReference type="EMBL" id="BAAALF010000096">
    <property type="protein sequence ID" value="GAA1251609.1"/>
    <property type="molecule type" value="Genomic_DNA"/>
</dbReference>
<dbReference type="InterPro" id="IPR004654">
    <property type="entry name" value="ROK_glcA"/>
</dbReference>
<keyword evidence="4" id="KW-0808">Transferase</keyword>
<dbReference type="PANTHER" id="PTHR18964">
    <property type="entry name" value="ROK (REPRESSOR, ORF, KINASE) FAMILY"/>
    <property type="match status" value="1"/>
</dbReference>
<organism evidence="9 10">
    <name type="scientific">Kitasatospora nipponensis</name>
    <dbReference type="NCBI Taxonomy" id="258049"/>
    <lineage>
        <taxon>Bacteria</taxon>
        <taxon>Bacillati</taxon>
        <taxon>Actinomycetota</taxon>
        <taxon>Actinomycetes</taxon>
        <taxon>Kitasatosporales</taxon>
        <taxon>Streptomycetaceae</taxon>
        <taxon>Kitasatospora</taxon>
    </lineage>
</organism>
<evidence type="ECO:0000256" key="8">
    <source>
        <dbReference type="ARBA" id="ARBA00032386"/>
    </source>
</evidence>
<dbReference type="PROSITE" id="PS01125">
    <property type="entry name" value="ROK"/>
    <property type="match status" value="1"/>
</dbReference>
<dbReference type="Proteomes" id="UP001500037">
    <property type="component" value="Unassembled WGS sequence"/>
</dbReference>
<evidence type="ECO:0000256" key="3">
    <source>
        <dbReference type="ARBA" id="ARBA00014701"/>
    </source>
</evidence>
<evidence type="ECO:0000256" key="4">
    <source>
        <dbReference type="ARBA" id="ARBA00022679"/>
    </source>
</evidence>
<keyword evidence="7" id="KW-0067">ATP-binding</keyword>
<keyword evidence="6" id="KW-0418">Kinase</keyword>
<evidence type="ECO:0000256" key="1">
    <source>
        <dbReference type="ARBA" id="ARBA00006479"/>
    </source>
</evidence>
<dbReference type="CDD" id="cd24061">
    <property type="entry name" value="ASKHA_NBD_ROK_SgGLK-like"/>
    <property type="match status" value="1"/>
</dbReference>
<dbReference type="NCBIfam" id="TIGR00744">
    <property type="entry name" value="ROK_glcA_fam"/>
    <property type="match status" value="1"/>
</dbReference>
<evidence type="ECO:0000256" key="5">
    <source>
        <dbReference type="ARBA" id="ARBA00022741"/>
    </source>
</evidence>
<accession>A0ABN1WJC8</accession>
<keyword evidence="10" id="KW-1185">Reference proteome</keyword>
<dbReference type="InterPro" id="IPR000600">
    <property type="entry name" value="ROK"/>
</dbReference>
<dbReference type="EC" id="2.7.1.2" evidence="2"/>
<dbReference type="PANTHER" id="PTHR18964:SF173">
    <property type="entry name" value="GLUCOKINASE"/>
    <property type="match status" value="1"/>
</dbReference>
<evidence type="ECO:0000256" key="7">
    <source>
        <dbReference type="ARBA" id="ARBA00022840"/>
    </source>
</evidence>